<evidence type="ECO:0000256" key="5">
    <source>
        <dbReference type="SAM" id="MobiDB-lite"/>
    </source>
</evidence>
<evidence type="ECO:0000313" key="6">
    <source>
        <dbReference type="EMBL" id="BCS27955.1"/>
    </source>
</evidence>
<organism evidence="6 7">
    <name type="scientific">Aspergillus puulaauensis</name>
    <dbReference type="NCBI Taxonomy" id="1220207"/>
    <lineage>
        <taxon>Eukaryota</taxon>
        <taxon>Fungi</taxon>
        <taxon>Dikarya</taxon>
        <taxon>Ascomycota</taxon>
        <taxon>Pezizomycotina</taxon>
        <taxon>Eurotiomycetes</taxon>
        <taxon>Eurotiomycetidae</taxon>
        <taxon>Eurotiales</taxon>
        <taxon>Aspergillaceae</taxon>
        <taxon>Aspergillus</taxon>
    </lineage>
</organism>
<dbReference type="SMART" id="SM00248">
    <property type="entry name" value="ANK"/>
    <property type="match status" value="11"/>
</dbReference>
<dbReference type="Pfam" id="PF00023">
    <property type="entry name" value="Ank"/>
    <property type="match status" value="1"/>
</dbReference>
<evidence type="ECO:0000256" key="1">
    <source>
        <dbReference type="ARBA" id="ARBA00022737"/>
    </source>
</evidence>
<feature type="repeat" description="ANK" evidence="3">
    <location>
        <begin position="534"/>
        <end position="566"/>
    </location>
</feature>
<keyword evidence="1" id="KW-0677">Repeat</keyword>
<proteinExistence type="predicted"/>
<dbReference type="SUPFAM" id="SSF48403">
    <property type="entry name" value="Ankyrin repeat"/>
    <property type="match status" value="2"/>
</dbReference>
<sequence length="1738" mass="195969">MTTLPPLPAKHSAFIQHVTARPTAPITELVRPYNEYDAAIRKIYAQEPLHPAVADNLLNVVPLFDSSGSTDLRIRSRDLASESEATKSKYLMPLKDEHRKPSGAPAVVSSLRDFQTHFNIFCESSLSDLDWNNVVAAGSAVATSILPVPDKYNNSKRGLRQFYHEIFAPASDVDLFLYGLTEEQAIEKIKQIERCIRDSILTEVSTIRTKNAITIVSQYPNRHVQIVLRRYKSVAEILTGFDVDCSCAAYDGKQVYMAPRAVGAYMTQINQVDLSRRSPSYESRLSKYSHRGFEVFWPDLDRSRIDPSIFERSFTRTVGLARLLVLEKLPKSQDRDQYLAQRRRERGRPPPNNYYRPTGLRGDIKSDWQDEVAEWVEEDEVSDYHTFTIPYGPKFHARKIEKLLYTKDLLLNAEWNKPKDREVHLHRHPAFFGSAEDVMHDCCGYCPKPVTPVEEEVAAEESKIYVSGAISFISDNPGRQEIGSFNPITDTDWTEMAYIGNTAGLCQAIVDNDFEEVKRWLADGEFDVNRRDHTGRTPLHLACMVSAPEIVQHLVDNGARLIARVADGRTALHLAAGRGSVEIVRVLLTKSEENEEEETRKEDAHKNASKTKGGNASQEDSDEEMVDIPSGDDDDDMYAHSNTTGSFVKVKKDEGQEAASIVPDDAGDVDPDIYDVNVVAWDNKASPLHLAILKGHVAVVEELVSSFGADVLLPVKLVHSYDNSPRAAILTLVLALRLPKESGKAMVEKLLQVGASPAQADISHKTALHYLSHYGNPEILSIFSEYDKPAVERAINHLTAVDPYQQYKADTPLTYAISIKDRAKIKKLLEMGAHPAISLEDYVKATEASDKMWTTNQSIEQHKARFGESIVQPVISSLDKDMPLITIELLARGADPNTLTPDGYKVLHDDYFRTSIIGTSLLDYVYAKLKGLRGYDGEKAISPPARLNPDDSAYLDGFNDGSYQMWVAKEILRQRREQLAREQKTYDEEATSRGRTEGLAKKKAVIQTVLAEYEKLEADLLSRGAKTFSELHPDIQGPVYPPLNQSSYKSKVQPYKITLDFLAQNCTDERKEGYFQLFEAAWTGDVETIKSLTLSTWGPNKERLPLEIGVRDLRDYTAFTIAILRGHLETAKTIIAISIAQFKPNEQQDSTRYRIRAEYSDDEDDSYYSDEDAEDIQLESHVIDDQFTFENVGEVKSQVESKISPLSILAGTCDIALFFDKDQRPETSIRSLIRYAIWKDDVELLKLLITLGEEILSRQKDGQKSSIYSTPHSDFVTAMRLGRLRCLEELIKRSGVGLPLDKLAEESKVEVKETPKYYQGLSVHGKKRADWAATGRGVPVTRSIQMSPPLLLAAREGNLATVEWFLGTAPGRYYTEFARAHKKDARLKKLSMSEKGMEQSILDWLCSRRDLVLHCAILSEYTEESGRLVEYLVDNMPHCLEIKSDDEYTPLAIAFYTHKFEFAKTLISAGANQTVRAFEGKNLMHFAIAPSLLPKFMRLDDMLSLIDPLLIPSMFVERCASQPGSLTPLALWMTQFQSWDGDSRAQFLKTILDLTEPTGQRHLELLDGSGNTVLHNAVNALDGVALKIFLERRPDLLHRENAVGATPAELAENKWIAKMTDGPPEGPSMWNDDNLRNYGHSKDLSSLRVVHKAPTDFVEKQPKRTNWVERDIYNLCKPNVQEEKSTKRKLVSLFDANEVAKRLAVGDRSSAHGRRYRRRYNNGDDGEDERDEVAQWLW</sequence>
<dbReference type="EMBL" id="AP024448">
    <property type="protein sequence ID" value="BCS27955.1"/>
    <property type="molecule type" value="Genomic_DNA"/>
</dbReference>
<evidence type="ECO:0000256" key="3">
    <source>
        <dbReference type="PROSITE-ProRule" id="PRU00023"/>
    </source>
</evidence>
<evidence type="ECO:0000256" key="4">
    <source>
        <dbReference type="SAM" id="Coils"/>
    </source>
</evidence>
<dbReference type="Proteomes" id="UP000654913">
    <property type="component" value="Chromosome 6"/>
</dbReference>
<keyword evidence="7" id="KW-1185">Reference proteome</keyword>
<dbReference type="GeneID" id="64977952"/>
<feature type="compositionally biased region" description="Acidic residues" evidence="5">
    <location>
        <begin position="619"/>
        <end position="636"/>
    </location>
</feature>
<dbReference type="Pfam" id="PF12796">
    <property type="entry name" value="Ank_2"/>
    <property type="match status" value="1"/>
</dbReference>
<name>A0A7R8ASP5_9EURO</name>
<feature type="coiled-coil region" evidence="4">
    <location>
        <begin position="969"/>
        <end position="1019"/>
    </location>
</feature>
<dbReference type="OrthoDB" id="539213at2759"/>
<dbReference type="Gene3D" id="1.25.40.20">
    <property type="entry name" value="Ankyrin repeat-containing domain"/>
    <property type="match status" value="4"/>
</dbReference>
<evidence type="ECO:0000256" key="2">
    <source>
        <dbReference type="ARBA" id="ARBA00023043"/>
    </source>
</evidence>
<reference evidence="6" key="2">
    <citation type="submission" date="2021-02" db="EMBL/GenBank/DDBJ databases">
        <title>Aspergillus puulaauensis MK2 genome sequence.</title>
        <authorList>
            <person name="Futagami T."/>
            <person name="Mori K."/>
            <person name="Kadooka C."/>
            <person name="Tanaka T."/>
        </authorList>
    </citation>
    <scope>NUCLEOTIDE SEQUENCE</scope>
    <source>
        <strain evidence="6">MK2</strain>
    </source>
</reference>
<dbReference type="PROSITE" id="PS50088">
    <property type="entry name" value="ANK_REPEAT"/>
    <property type="match status" value="3"/>
</dbReference>
<evidence type="ECO:0008006" key="8">
    <source>
        <dbReference type="Google" id="ProtNLM"/>
    </source>
</evidence>
<feature type="region of interest" description="Disordered" evidence="5">
    <location>
        <begin position="592"/>
        <end position="641"/>
    </location>
</feature>
<dbReference type="PANTHER" id="PTHR24198:SF165">
    <property type="entry name" value="ANKYRIN REPEAT-CONTAINING PROTEIN-RELATED"/>
    <property type="match status" value="1"/>
</dbReference>
<gene>
    <name evidence="6" type="ORF">APUU_61003S</name>
</gene>
<protein>
    <recommendedName>
        <fullName evidence="8">Ankyrin repeat protein</fullName>
    </recommendedName>
</protein>
<feature type="repeat" description="ANK" evidence="3">
    <location>
        <begin position="683"/>
        <end position="711"/>
    </location>
</feature>
<dbReference type="RefSeq" id="XP_041560141.1">
    <property type="nucleotide sequence ID" value="XM_041694296.1"/>
</dbReference>
<accession>A0A7R8ASP5</accession>
<dbReference type="KEGG" id="apuu:APUU_61003S"/>
<evidence type="ECO:0000313" key="7">
    <source>
        <dbReference type="Proteomes" id="UP000654913"/>
    </source>
</evidence>
<dbReference type="PROSITE" id="PS50297">
    <property type="entry name" value="ANK_REP_REGION"/>
    <property type="match status" value="3"/>
</dbReference>
<dbReference type="PANTHER" id="PTHR24198">
    <property type="entry name" value="ANKYRIN REPEAT AND PROTEIN KINASE DOMAIN-CONTAINING PROTEIN"/>
    <property type="match status" value="1"/>
</dbReference>
<dbReference type="InterPro" id="IPR002110">
    <property type="entry name" value="Ankyrin_rpt"/>
</dbReference>
<keyword evidence="4" id="KW-0175">Coiled coil</keyword>
<keyword evidence="2 3" id="KW-0040">ANK repeat</keyword>
<feature type="region of interest" description="Disordered" evidence="5">
    <location>
        <begin position="335"/>
        <end position="360"/>
    </location>
</feature>
<feature type="repeat" description="ANK" evidence="3">
    <location>
        <begin position="567"/>
        <end position="599"/>
    </location>
</feature>
<reference evidence="6" key="1">
    <citation type="submission" date="2021-01" db="EMBL/GenBank/DDBJ databases">
        <authorList>
            <consortium name="Aspergillus puulaauensis MK2 genome sequencing consortium"/>
            <person name="Kazuki M."/>
            <person name="Futagami T."/>
        </authorList>
    </citation>
    <scope>NUCLEOTIDE SEQUENCE</scope>
    <source>
        <strain evidence="6">MK2</strain>
    </source>
</reference>
<dbReference type="InterPro" id="IPR036770">
    <property type="entry name" value="Ankyrin_rpt-contain_sf"/>
</dbReference>